<name>A0ABM7VMM1_9BACT</name>
<dbReference type="Pfam" id="PF02195">
    <property type="entry name" value="ParB_N"/>
    <property type="match status" value="1"/>
</dbReference>
<keyword evidence="4" id="KW-1185">Reference proteome</keyword>
<dbReference type="SMART" id="SM00470">
    <property type="entry name" value="ParB"/>
    <property type="match status" value="1"/>
</dbReference>
<geneLocation type="plasmid" evidence="3 4">
    <name>pPP8</name>
</geneLocation>
<dbReference type="EMBL" id="AP025300">
    <property type="protein sequence ID" value="BDD02269.1"/>
    <property type="molecule type" value="Genomic_DNA"/>
</dbReference>
<evidence type="ECO:0000313" key="4">
    <source>
        <dbReference type="Proteomes" id="UP001354989"/>
    </source>
</evidence>
<dbReference type="InterPro" id="IPR036086">
    <property type="entry name" value="ParB/Sulfiredoxin_sf"/>
</dbReference>
<evidence type="ECO:0000256" key="1">
    <source>
        <dbReference type="SAM" id="MobiDB-lite"/>
    </source>
</evidence>
<gene>
    <name evidence="3" type="ORF">PEPS_45490</name>
</gene>
<proteinExistence type="predicted"/>
<evidence type="ECO:0000313" key="3">
    <source>
        <dbReference type="EMBL" id="BDD02269.1"/>
    </source>
</evidence>
<organism evidence="3 4">
    <name type="scientific">Persicobacter psychrovividus</name>
    <dbReference type="NCBI Taxonomy" id="387638"/>
    <lineage>
        <taxon>Bacteria</taxon>
        <taxon>Pseudomonadati</taxon>
        <taxon>Bacteroidota</taxon>
        <taxon>Cytophagia</taxon>
        <taxon>Cytophagales</taxon>
        <taxon>Persicobacteraceae</taxon>
        <taxon>Persicobacter</taxon>
    </lineage>
</organism>
<feature type="region of interest" description="Disordered" evidence="1">
    <location>
        <begin position="139"/>
        <end position="171"/>
    </location>
</feature>
<feature type="compositionally biased region" description="Polar residues" evidence="1">
    <location>
        <begin position="145"/>
        <end position="154"/>
    </location>
</feature>
<dbReference type="SUPFAM" id="SSF110849">
    <property type="entry name" value="ParB/Sulfiredoxin"/>
    <property type="match status" value="1"/>
</dbReference>
<sequence>MAKKDLFKNKAPKATASGKALESIIKKNISIVEELKELIPALAEEEFQQLKDNIAKEGVREPIQLWQQTDDRYVIIDGHNRYRVCQELKIDFPISVQKFANQEAVKDWMINNQLGRRNLSTQQASYLRGLLYNRYKQNHGGQLAGENQGSGQNDHSTKKTAEKIAEKTGVGEKTIRRDAKYAEGLEKIGEVNPGLKAQILKGEVKPPKASIQSLASVEVGDHQINSVDDLLNLVDQKPATKKAEPSVDVLISKEVSAIQKRYSKFGDKINAQKDRLAFLEALYQWAEQELEKLK</sequence>
<protein>
    <recommendedName>
        <fullName evidence="2">ParB-like N-terminal domain-containing protein</fullName>
    </recommendedName>
</protein>
<keyword evidence="3" id="KW-0614">Plasmid</keyword>
<feature type="compositionally biased region" description="Basic and acidic residues" evidence="1">
    <location>
        <begin position="155"/>
        <end position="171"/>
    </location>
</feature>
<dbReference type="Proteomes" id="UP001354989">
    <property type="component" value="Plasmid pPP8"/>
</dbReference>
<dbReference type="Gene3D" id="3.90.1530.10">
    <property type="entry name" value="Conserved hypothetical protein from pyrococcus furiosus pfu- 392566-001, ParB domain"/>
    <property type="match status" value="1"/>
</dbReference>
<evidence type="ECO:0000259" key="2">
    <source>
        <dbReference type="SMART" id="SM00470"/>
    </source>
</evidence>
<feature type="domain" description="ParB-like N-terminal" evidence="2">
    <location>
        <begin position="25"/>
        <end position="113"/>
    </location>
</feature>
<dbReference type="RefSeq" id="WP_338399523.1">
    <property type="nucleotide sequence ID" value="NZ_AP025300.1"/>
</dbReference>
<dbReference type="InterPro" id="IPR003115">
    <property type="entry name" value="ParB_N"/>
</dbReference>
<reference evidence="3 4" key="1">
    <citation type="submission" date="2021-12" db="EMBL/GenBank/DDBJ databases">
        <title>Genome sequencing of bacteria with rrn-lacking chromosome and rrn-plasmid.</title>
        <authorList>
            <person name="Anda M."/>
            <person name="Iwasaki W."/>
        </authorList>
    </citation>
    <scope>NUCLEOTIDE SEQUENCE [LARGE SCALE GENOMIC DNA]</scope>
    <source>
        <strain evidence="3 4">NBRC 101262</strain>
        <plasmid evidence="3 4">pPP8</plasmid>
    </source>
</reference>
<accession>A0ABM7VMM1</accession>